<reference evidence="2" key="2">
    <citation type="submission" date="2023-06" db="EMBL/GenBank/DDBJ databases">
        <authorList>
            <consortium name="Lawrence Berkeley National Laboratory"/>
            <person name="Haridas S."/>
            <person name="Hensen N."/>
            <person name="Bonometti L."/>
            <person name="Westerberg I."/>
            <person name="Brannstrom I.O."/>
            <person name="Guillou S."/>
            <person name="Cros-Aarteil S."/>
            <person name="Calhoun S."/>
            <person name="Kuo A."/>
            <person name="Mondo S."/>
            <person name="Pangilinan J."/>
            <person name="Riley R."/>
            <person name="LaButti K."/>
            <person name="Andreopoulos B."/>
            <person name="Lipzen A."/>
            <person name="Chen C."/>
            <person name="Yanf M."/>
            <person name="Daum C."/>
            <person name="Ng V."/>
            <person name="Clum A."/>
            <person name="Steindorff A."/>
            <person name="Ohm R."/>
            <person name="Martin F."/>
            <person name="Silar P."/>
            <person name="Natvig D."/>
            <person name="Lalanne C."/>
            <person name="Gautier V."/>
            <person name="Ament-velasquez S.L."/>
            <person name="Kruys A."/>
            <person name="Hutchinson M.I."/>
            <person name="Powell A.J."/>
            <person name="Barry K."/>
            <person name="Miller A.N."/>
            <person name="Grigoriev I.V."/>
            <person name="Debuchy R."/>
            <person name="Gladieux P."/>
            <person name="Thoren M.H."/>
            <person name="Johannesson H."/>
        </authorList>
    </citation>
    <scope>NUCLEOTIDE SEQUENCE</scope>
    <source>
        <strain evidence="2">CBS 232.78</strain>
    </source>
</reference>
<evidence type="ECO:0000256" key="1">
    <source>
        <dbReference type="SAM" id="MobiDB-lite"/>
    </source>
</evidence>
<organism evidence="2 3">
    <name type="scientific">Podospora didyma</name>
    <dbReference type="NCBI Taxonomy" id="330526"/>
    <lineage>
        <taxon>Eukaryota</taxon>
        <taxon>Fungi</taxon>
        <taxon>Dikarya</taxon>
        <taxon>Ascomycota</taxon>
        <taxon>Pezizomycotina</taxon>
        <taxon>Sordariomycetes</taxon>
        <taxon>Sordariomycetidae</taxon>
        <taxon>Sordariales</taxon>
        <taxon>Podosporaceae</taxon>
        <taxon>Podospora</taxon>
    </lineage>
</organism>
<name>A0AAE0P7Y2_9PEZI</name>
<dbReference type="AlphaFoldDB" id="A0AAE0P7Y2"/>
<dbReference type="Proteomes" id="UP001285441">
    <property type="component" value="Unassembled WGS sequence"/>
</dbReference>
<proteinExistence type="predicted"/>
<keyword evidence="3" id="KW-1185">Reference proteome</keyword>
<feature type="compositionally biased region" description="Basic and acidic residues" evidence="1">
    <location>
        <begin position="71"/>
        <end position="83"/>
    </location>
</feature>
<feature type="region of interest" description="Disordered" evidence="1">
    <location>
        <begin position="1"/>
        <end position="37"/>
    </location>
</feature>
<protein>
    <submittedName>
        <fullName evidence="2">Uncharacterized protein</fullName>
    </submittedName>
</protein>
<evidence type="ECO:0000313" key="3">
    <source>
        <dbReference type="Proteomes" id="UP001285441"/>
    </source>
</evidence>
<sequence>MPSSKGIPTDPELRDQLKEEIKQEPNKSGDGKGQWSAWKGMKLAKEYEKQGGEYENEAGSKNEPTKGTPKSKSEGKRESELSK</sequence>
<accession>A0AAE0P7Y2</accession>
<feature type="region of interest" description="Disordered" evidence="1">
    <location>
        <begin position="49"/>
        <end position="83"/>
    </location>
</feature>
<evidence type="ECO:0000313" key="2">
    <source>
        <dbReference type="EMBL" id="KAK3395043.1"/>
    </source>
</evidence>
<feature type="compositionally biased region" description="Basic and acidic residues" evidence="1">
    <location>
        <begin position="49"/>
        <end position="64"/>
    </location>
</feature>
<gene>
    <name evidence="2" type="ORF">B0H63DRAFT_63699</name>
</gene>
<reference evidence="2" key="1">
    <citation type="journal article" date="2023" name="Mol. Phylogenet. Evol.">
        <title>Genome-scale phylogeny and comparative genomics of the fungal order Sordariales.</title>
        <authorList>
            <person name="Hensen N."/>
            <person name="Bonometti L."/>
            <person name="Westerberg I."/>
            <person name="Brannstrom I.O."/>
            <person name="Guillou S."/>
            <person name="Cros-Aarteil S."/>
            <person name="Calhoun S."/>
            <person name="Haridas S."/>
            <person name="Kuo A."/>
            <person name="Mondo S."/>
            <person name="Pangilinan J."/>
            <person name="Riley R."/>
            <person name="LaButti K."/>
            <person name="Andreopoulos B."/>
            <person name="Lipzen A."/>
            <person name="Chen C."/>
            <person name="Yan M."/>
            <person name="Daum C."/>
            <person name="Ng V."/>
            <person name="Clum A."/>
            <person name="Steindorff A."/>
            <person name="Ohm R.A."/>
            <person name="Martin F."/>
            <person name="Silar P."/>
            <person name="Natvig D.O."/>
            <person name="Lalanne C."/>
            <person name="Gautier V."/>
            <person name="Ament-Velasquez S.L."/>
            <person name="Kruys A."/>
            <person name="Hutchinson M.I."/>
            <person name="Powell A.J."/>
            <person name="Barry K."/>
            <person name="Miller A.N."/>
            <person name="Grigoriev I.V."/>
            <person name="Debuchy R."/>
            <person name="Gladieux P."/>
            <person name="Hiltunen Thoren M."/>
            <person name="Johannesson H."/>
        </authorList>
    </citation>
    <scope>NUCLEOTIDE SEQUENCE</scope>
    <source>
        <strain evidence="2">CBS 232.78</strain>
    </source>
</reference>
<dbReference type="EMBL" id="JAULSW010000001">
    <property type="protein sequence ID" value="KAK3395043.1"/>
    <property type="molecule type" value="Genomic_DNA"/>
</dbReference>
<comment type="caution">
    <text evidence="2">The sequence shown here is derived from an EMBL/GenBank/DDBJ whole genome shotgun (WGS) entry which is preliminary data.</text>
</comment>
<feature type="compositionally biased region" description="Basic and acidic residues" evidence="1">
    <location>
        <begin position="11"/>
        <end position="30"/>
    </location>
</feature>